<feature type="transmembrane region" description="Helical" evidence="10">
    <location>
        <begin position="176"/>
        <end position="193"/>
    </location>
</feature>
<dbReference type="Pfam" id="PF00344">
    <property type="entry name" value="SecY"/>
    <property type="match status" value="1"/>
</dbReference>
<comment type="similarity">
    <text evidence="2 10 13">Belongs to the SecY/SEC61-alpha family.</text>
</comment>
<dbReference type="AlphaFoldDB" id="A0A4R2L712"/>
<evidence type="ECO:0000256" key="3">
    <source>
        <dbReference type="ARBA" id="ARBA00022448"/>
    </source>
</evidence>
<dbReference type="GO" id="GO:0065002">
    <property type="term" value="P:intracellular protein transmembrane transport"/>
    <property type="evidence" value="ECO:0007669"/>
    <property type="project" value="UniProtKB-UniRule"/>
</dbReference>
<evidence type="ECO:0000256" key="6">
    <source>
        <dbReference type="ARBA" id="ARBA00022989"/>
    </source>
</evidence>
<comment type="function">
    <text evidence="10 11">The central subunit of the protein translocation channel SecYEG. Consists of two halves formed by TMs 1-5 and 6-10. These two domains form a lateral gate at the front which open onto the bilayer between TMs 2 and 7, and are clamped together by SecE at the back. The channel is closed by both a pore ring composed of hydrophobic SecY resides and a short helix (helix 2A) on the extracellular side of the membrane which forms a plug. The plug probably moves laterally to allow the channel to open. The ring and the pore may move independently.</text>
</comment>
<feature type="transmembrane region" description="Helical" evidence="10">
    <location>
        <begin position="264"/>
        <end position="285"/>
    </location>
</feature>
<evidence type="ECO:0000313" key="15">
    <source>
        <dbReference type="Proteomes" id="UP000294919"/>
    </source>
</evidence>
<dbReference type="InterPro" id="IPR026593">
    <property type="entry name" value="SecY"/>
</dbReference>
<feature type="transmembrane region" description="Helical" evidence="10">
    <location>
        <begin position="144"/>
        <end position="164"/>
    </location>
</feature>
<feature type="transmembrane region" description="Helical" evidence="10">
    <location>
        <begin position="20"/>
        <end position="39"/>
    </location>
</feature>
<dbReference type="InterPro" id="IPR023201">
    <property type="entry name" value="SecY_dom_sf"/>
</dbReference>
<reference evidence="14 15" key="1">
    <citation type="submission" date="2019-03" db="EMBL/GenBank/DDBJ databases">
        <title>Genomic Encyclopedia of Type Strains, Phase IV (KMG-IV): sequencing the most valuable type-strain genomes for metagenomic binning, comparative biology and taxonomic classification.</title>
        <authorList>
            <person name="Goeker M."/>
        </authorList>
    </citation>
    <scope>NUCLEOTIDE SEQUENCE [LARGE SCALE GENOMIC DNA]</scope>
    <source>
        <strain evidence="14 15">DSM 102940</strain>
    </source>
</reference>
<evidence type="ECO:0000256" key="1">
    <source>
        <dbReference type="ARBA" id="ARBA00004141"/>
    </source>
</evidence>
<evidence type="ECO:0000256" key="5">
    <source>
        <dbReference type="ARBA" id="ARBA00022927"/>
    </source>
</evidence>
<protein>
    <recommendedName>
        <fullName evidence="9 10">Protein translocase subunit SecY</fullName>
    </recommendedName>
</protein>
<gene>
    <name evidence="10" type="primary">secY</name>
    <name evidence="14" type="ORF">EV214_11067</name>
</gene>
<dbReference type="RefSeq" id="WP_132244876.1">
    <property type="nucleotide sequence ID" value="NZ_SLWV01000010.1"/>
</dbReference>
<dbReference type="InterPro" id="IPR030659">
    <property type="entry name" value="SecY_CS"/>
</dbReference>
<dbReference type="GO" id="GO:0043952">
    <property type="term" value="P:protein transport by the Sec complex"/>
    <property type="evidence" value="ECO:0007669"/>
    <property type="project" value="UniProtKB-UniRule"/>
</dbReference>
<dbReference type="PIRSF" id="PIRSF004557">
    <property type="entry name" value="SecY"/>
    <property type="match status" value="1"/>
</dbReference>
<comment type="subunit">
    <text evidence="10">Component of the Sec protein translocase complex. Heterotrimer consisting of SecY, SecE and SecG subunits. The heterotrimers can form oligomers, although 1 heterotrimer is thought to be able to translocate proteins. Interacts with the ribosome. Interacts with SecDF, and other proteins may be involved. Interacts with SecA.</text>
</comment>
<keyword evidence="5 10" id="KW-0653">Protein transport</keyword>
<dbReference type="HAMAP" id="MF_01465">
    <property type="entry name" value="SecY"/>
    <property type="match status" value="1"/>
</dbReference>
<evidence type="ECO:0000256" key="10">
    <source>
        <dbReference type="HAMAP-Rule" id="MF_01465"/>
    </source>
</evidence>
<dbReference type="InterPro" id="IPR002208">
    <property type="entry name" value="SecY/SEC61-alpha"/>
</dbReference>
<organism evidence="14 15">
    <name type="scientific">Marinisporobacter balticus</name>
    <dbReference type="NCBI Taxonomy" id="2018667"/>
    <lineage>
        <taxon>Bacteria</taxon>
        <taxon>Bacillati</taxon>
        <taxon>Bacillota</taxon>
        <taxon>Clostridia</taxon>
        <taxon>Peptostreptococcales</taxon>
        <taxon>Thermotaleaceae</taxon>
        <taxon>Marinisporobacter</taxon>
    </lineage>
</organism>
<evidence type="ECO:0000256" key="13">
    <source>
        <dbReference type="RuleBase" id="RU004349"/>
    </source>
</evidence>
<keyword evidence="15" id="KW-1185">Reference proteome</keyword>
<evidence type="ECO:0000313" key="14">
    <source>
        <dbReference type="EMBL" id="TCO74995.1"/>
    </source>
</evidence>
<evidence type="ECO:0000256" key="12">
    <source>
        <dbReference type="RuleBase" id="RU003484"/>
    </source>
</evidence>
<dbReference type="EMBL" id="SLWV01000010">
    <property type="protein sequence ID" value="TCO74995.1"/>
    <property type="molecule type" value="Genomic_DNA"/>
</dbReference>
<evidence type="ECO:0000256" key="4">
    <source>
        <dbReference type="ARBA" id="ARBA00022692"/>
    </source>
</evidence>
<keyword evidence="10" id="KW-1003">Cell membrane</keyword>
<dbReference type="PANTHER" id="PTHR10906">
    <property type="entry name" value="SECY/SEC61-ALPHA FAMILY MEMBER"/>
    <property type="match status" value="1"/>
</dbReference>
<proteinExistence type="inferred from homology"/>
<accession>A0A4R2L712</accession>
<feature type="transmembrane region" description="Helical" evidence="10">
    <location>
        <begin position="360"/>
        <end position="382"/>
    </location>
</feature>
<dbReference type="NCBIfam" id="TIGR00967">
    <property type="entry name" value="3a0501s007"/>
    <property type="match status" value="1"/>
</dbReference>
<evidence type="ECO:0000256" key="8">
    <source>
        <dbReference type="ARBA" id="ARBA00023136"/>
    </source>
</evidence>
<name>A0A4R2L712_9FIRM</name>
<dbReference type="PROSITE" id="PS00756">
    <property type="entry name" value="SECY_2"/>
    <property type="match status" value="1"/>
</dbReference>
<evidence type="ECO:0000256" key="7">
    <source>
        <dbReference type="ARBA" id="ARBA00023010"/>
    </source>
</evidence>
<dbReference type="GO" id="GO:0006605">
    <property type="term" value="P:protein targeting"/>
    <property type="evidence" value="ECO:0007669"/>
    <property type="project" value="UniProtKB-UniRule"/>
</dbReference>
<comment type="subcellular location">
    <subcellularLocation>
        <location evidence="10">Cell membrane</location>
        <topology evidence="10">Multi-pass membrane protein</topology>
    </subcellularLocation>
    <subcellularLocation>
        <location evidence="1 12">Membrane</location>
        <topology evidence="1 12">Multi-pass membrane protein</topology>
    </subcellularLocation>
</comment>
<dbReference type="PROSITE" id="PS00755">
    <property type="entry name" value="SECY_1"/>
    <property type="match status" value="1"/>
</dbReference>
<keyword evidence="6 10" id="KW-1133">Transmembrane helix</keyword>
<dbReference type="SUPFAM" id="SSF103491">
    <property type="entry name" value="Preprotein translocase SecY subunit"/>
    <property type="match status" value="1"/>
</dbReference>
<dbReference type="FunFam" id="1.10.3370.10:FF:000001">
    <property type="entry name" value="Preprotein translocase subunit SecY"/>
    <property type="match status" value="1"/>
</dbReference>
<dbReference type="GO" id="GO:0005886">
    <property type="term" value="C:plasma membrane"/>
    <property type="evidence" value="ECO:0007669"/>
    <property type="project" value="UniProtKB-SubCell"/>
</dbReference>
<feature type="transmembrane region" description="Helical" evidence="10">
    <location>
        <begin position="205"/>
        <end position="227"/>
    </location>
</feature>
<feature type="transmembrane region" description="Helical" evidence="10">
    <location>
        <begin position="388"/>
        <end position="408"/>
    </location>
</feature>
<evidence type="ECO:0000256" key="11">
    <source>
        <dbReference type="RuleBase" id="RU000537"/>
    </source>
</evidence>
<sequence length="425" mass="46669">MLSTLKNAWKIPDLRKKILYTFMMLVIFRLGSTIPVPGINPNILKQLFEQGENGIFGLFDLFSGGAFAKFTIFALSITPYITASIIMQLLTIAIPSLEAMAREGEEGRKKIAQYTRYGTVILALIQAIGVSVGLFKQALISQDIWPVTVVVLTLTAGTAFLMWLGEQITENGIGNGISLLIFTGIISRVPLGFAQTYKLWKNDNISIISLFVFAVVAVIVIAGVVAIQQGTRKIPVQYAKRVVGRKMYGGHSTHIPLKVNQAGVIPVIFAISLLQFPLTLTYFFQGGGLSSFVQKYLSPGGSPGIWIYSILDMLLIIFFTYFYTAVTFNPVEVADNMKKNGGFIPGIRPGKPTSEYLGKVLNRITLAGAVFLALIAVMPTLILQFTSLQLRFGGTSLLIVVGVSLETMKQIEAQMMMRHYQGFLK</sequence>
<keyword evidence="8 10" id="KW-0472">Membrane</keyword>
<dbReference type="Gene3D" id="1.10.3370.10">
    <property type="entry name" value="SecY subunit domain"/>
    <property type="match status" value="1"/>
</dbReference>
<feature type="transmembrane region" description="Helical" evidence="10">
    <location>
        <begin position="305"/>
        <end position="328"/>
    </location>
</feature>
<keyword evidence="4 10" id="KW-0812">Transmembrane</keyword>
<evidence type="ECO:0000256" key="2">
    <source>
        <dbReference type="ARBA" id="ARBA00005751"/>
    </source>
</evidence>
<feature type="transmembrane region" description="Helical" evidence="10">
    <location>
        <begin position="70"/>
        <end position="94"/>
    </location>
</feature>
<evidence type="ECO:0000256" key="9">
    <source>
        <dbReference type="ARBA" id="ARBA00039733"/>
    </source>
</evidence>
<dbReference type="Proteomes" id="UP000294919">
    <property type="component" value="Unassembled WGS sequence"/>
</dbReference>
<keyword evidence="3 10" id="KW-0813">Transport</keyword>
<dbReference type="PRINTS" id="PR00303">
    <property type="entry name" value="SECYTRNLCASE"/>
</dbReference>
<feature type="transmembrane region" description="Helical" evidence="10">
    <location>
        <begin position="114"/>
        <end position="132"/>
    </location>
</feature>
<keyword evidence="7 10" id="KW-0811">Translocation</keyword>
<dbReference type="OrthoDB" id="9809248at2"/>
<comment type="caution">
    <text evidence="14">The sequence shown here is derived from an EMBL/GenBank/DDBJ whole genome shotgun (WGS) entry which is preliminary data.</text>
</comment>